<dbReference type="VEuPathDB" id="FungiDB:MGYG_02880"/>
<dbReference type="InParanoid" id="E4UPJ3"/>
<dbReference type="Proteomes" id="UP000002669">
    <property type="component" value="Unassembled WGS sequence"/>
</dbReference>
<organism evidence="2">
    <name type="scientific">Arthroderma gypseum (strain ATCC MYA-4604 / CBS 118893)</name>
    <name type="common">Microsporum gypseum</name>
    <dbReference type="NCBI Taxonomy" id="535722"/>
    <lineage>
        <taxon>Eukaryota</taxon>
        <taxon>Fungi</taxon>
        <taxon>Dikarya</taxon>
        <taxon>Ascomycota</taxon>
        <taxon>Pezizomycotina</taxon>
        <taxon>Eurotiomycetes</taxon>
        <taxon>Eurotiomycetidae</taxon>
        <taxon>Onygenales</taxon>
        <taxon>Arthrodermataceae</taxon>
        <taxon>Nannizzia</taxon>
    </lineage>
</organism>
<name>E4UPJ3_ARTGP</name>
<dbReference type="AlphaFoldDB" id="E4UPJ3"/>
<evidence type="ECO:0000313" key="2">
    <source>
        <dbReference type="Proteomes" id="UP000002669"/>
    </source>
</evidence>
<dbReference type="RefSeq" id="XP_003175351.1">
    <property type="nucleotide sequence ID" value="XM_003175303.1"/>
</dbReference>
<proteinExistence type="predicted"/>
<accession>E4UPJ3</accession>
<reference evidence="2" key="1">
    <citation type="journal article" date="2012" name="MBio">
        <title>Comparative genome analysis of Trichophyton rubrum and related dermatophytes reveals candidate genes involved in infection.</title>
        <authorList>
            <person name="Martinez D.A."/>
            <person name="Oliver B.G."/>
            <person name="Graeser Y."/>
            <person name="Goldberg J.M."/>
            <person name="Li W."/>
            <person name="Martinez-Rossi N.M."/>
            <person name="Monod M."/>
            <person name="Shelest E."/>
            <person name="Barton R.C."/>
            <person name="Birch E."/>
            <person name="Brakhage A.A."/>
            <person name="Chen Z."/>
            <person name="Gurr S.J."/>
            <person name="Heiman D."/>
            <person name="Heitman J."/>
            <person name="Kosti I."/>
            <person name="Rossi A."/>
            <person name="Saif S."/>
            <person name="Samalova M."/>
            <person name="Saunders C.W."/>
            <person name="Shea T."/>
            <person name="Summerbell R.C."/>
            <person name="Xu J."/>
            <person name="Young S."/>
            <person name="Zeng Q."/>
            <person name="Birren B.W."/>
            <person name="Cuomo C.A."/>
            <person name="White T.C."/>
        </authorList>
    </citation>
    <scope>NUCLEOTIDE SEQUENCE [LARGE SCALE GENOMIC DNA]</scope>
    <source>
        <strain evidence="2">ATCC MYA-4604 / CBS 118893</strain>
    </source>
</reference>
<gene>
    <name evidence="1" type="ORF">MGYG_02880</name>
</gene>
<dbReference type="GeneID" id="10030659"/>
<dbReference type="EMBL" id="DS989823">
    <property type="protein sequence ID" value="EFQ99868.1"/>
    <property type="molecule type" value="Genomic_DNA"/>
</dbReference>
<evidence type="ECO:0000313" key="1">
    <source>
        <dbReference type="EMBL" id="EFQ99868.1"/>
    </source>
</evidence>
<keyword evidence="2" id="KW-1185">Reference proteome</keyword>
<protein>
    <submittedName>
        <fullName evidence="1">Uncharacterized protein</fullName>
    </submittedName>
</protein>
<dbReference type="HOGENOM" id="CLU_1651723_0_0_1"/>
<sequence length="160" mass="17748">MRPPLAAEMQGAASETHHSLHQGPSEWLCTSLSRGCLGKHQLLLSRYEVHRSGKGFLLFASSSSDHLRKSKRQQRAITQIYLPPFAKYKVQLQHQGHLPQSVIFDSLFILYDISTYHTELFPSLPSEHPSNIGWGGILPATCLSPAADPRTESLDTNASS</sequence>